<dbReference type="Proteomes" id="UP001167831">
    <property type="component" value="Unassembled WGS sequence"/>
</dbReference>
<dbReference type="Proteomes" id="UP001168478">
    <property type="component" value="Unassembled WGS sequence"/>
</dbReference>
<evidence type="ECO:0000256" key="1">
    <source>
        <dbReference type="SAM" id="Phobius"/>
    </source>
</evidence>
<organism evidence="3 5">
    <name type="scientific">Leyella lascolaii</name>
    <dbReference type="NCBI Taxonomy" id="1776379"/>
    <lineage>
        <taxon>Bacteria</taxon>
        <taxon>Pseudomonadati</taxon>
        <taxon>Bacteroidota</taxon>
        <taxon>Bacteroidia</taxon>
        <taxon>Bacteroidales</taxon>
        <taxon>Prevotellaceae</taxon>
        <taxon>Leyella</taxon>
    </lineage>
</organism>
<keyword evidence="1" id="KW-0472">Membrane</keyword>
<sequence>MELYYAGIVIAICTFLIIGMFHPIVIKVEYYYGTKPWWLFLLVGIICILFALFIENILLSSVLGVFGASSLWSIGELFEQRKRVKKGWFPMNPKRAGEYEN</sequence>
<dbReference type="EMBL" id="JAUEIE010000004">
    <property type="protein sequence ID" value="MDN0022603.1"/>
    <property type="molecule type" value="Genomic_DNA"/>
</dbReference>
<proteinExistence type="predicted"/>
<evidence type="ECO:0000313" key="3">
    <source>
        <dbReference type="EMBL" id="MDN0025400.1"/>
    </source>
</evidence>
<keyword evidence="1" id="KW-1133">Transmembrane helix</keyword>
<evidence type="ECO:0000313" key="4">
    <source>
        <dbReference type="Proteomes" id="UP001167831"/>
    </source>
</evidence>
<dbReference type="RefSeq" id="WP_273530710.1">
    <property type="nucleotide sequence ID" value="NZ_CALUKV010000001.1"/>
</dbReference>
<dbReference type="InterPro" id="IPR027890">
    <property type="entry name" value="DUF4491"/>
</dbReference>
<accession>A0AAW7JU78</accession>
<keyword evidence="4" id="KW-1185">Reference proteome</keyword>
<dbReference type="EMBL" id="JAUEIF010000006">
    <property type="protein sequence ID" value="MDN0025400.1"/>
    <property type="molecule type" value="Genomic_DNA"/>
</dbReference>
<name>A0AAW7JU78_9BACT</name>
<dbReference type="Pfam" id="PF14898">
    <property type="entry name" value="DUF4491"/>
    <property type="match status" value="1"/>
</dbReference>
<dbReference type="AlphaFoldDB" id="A0AAW7JU78"/>
<feature type="transmembrane region" description="Helical" evidence="1">
    <location>
        <begin position="6"/>
        <end position="25"/>
    </location>
</feature>
<evidence type="ECO:0000313" key="5">
    <source>
        <dbReference type="Proteomes" id="UP001168478"/>
    </source>
</evidence>
<protein>
    <submittedName>
        <fullName evidence="3">DUF4491 family protein</fullName>
    </submittedName>
</protein>
<evidence type="ECO:0000313" key="2">
    <source>
        <dbReference type="EMBL" id="MDN0022603.1"/>
    </source>
</evidence>
<gene>
    <name evidence="2" type="ORF">QVN81_06120</name>
    <name evidence="3" type="ORF">QVN84_07705</name>
</gene>
<comment type="caution">
    <text evidence="3">The sequence shown here is derived from an EMBL/GenBank/DDBJ whole genome shotgun (WGS) entry which is preliminary data.</text>
</comment>
<reference evidence="3" key="2">
    <citation type="submission" date="2023-08" db="EMBL/GenBank/DDBJ databases">
        <title>Identification and characterization of horizontal gene transfer across gut microbiota members of farm animals based on homology search.</title>
        <authorList>
            <person name="Schwarzerova J."/>
            <person name="Nykrynova M."/>
            <person name="Jureckova K."/>
            <person name="Cejkova D."/>
            <person name="Rychlik I."/>
        </authorList>
    </citation>
    <scope>NUCLEOTIDE SEQUENCE</scope>
    <source>
        <strain evidence="3">ET15</strain>
        <strain evidence="2">ET37</strain>
    </source>
</reference>
<feature type="transmembrane region" description="Helical" evidence="1">
    <location>
        <begin position="37"/>
        <end position="54"/>
    </location>
</feature>
<reference evidence="3" key="1">
    <citation type="submission" date="2023-06" db="EMBL/GenBank/DDBJ databases">
        <authorList>
            <person name="Zeman M."/>
            <person name="Kubasova T."/>
            <person name="Jahodarova E."/>
            <person name="Nykrynova M."/>
            <person name="Rychlik I."/>
        </authorList>
    </citation>
    <scope>NUCLEOTIDE SEQUENCE</scope>
    <source>
        <strain evidence="3">ET15</strain>
        <strain evidence="2">ET37</strain>
    </source>
</reference>
<keyword evidence="1" id="KW-0812">Transmembrane</keyword>